<dbReference type="EMBL" id="ACZI02000002">
    <property type="protein sequence ID" value="EFV12458.1"/>
    <property type="molecule type" value="Genomic_DNA"/>
</dbReference>
<dbReference type="AlphaFoldDB" id="E5XT47"/>
<dbReference type="OrthoDB" id="4780343at2"/>
<evidence type="ECO:0000313" key="2">
    <source>
        <dbReference type="Proteomes" id="UP000004816"/>
    </source>
</evidence>
<dbReference type="HOGENOM" id="CLU_2071495_0_0_11"/>
<gene>
    <name evidence="1" type="ORF">HMPREF9336_02669</name>
</gene>
<protein>
    <submittedName>
        <fullName evidence="1">Uncharacterized protein</fullName>
    </submittedName>
</protein>
<evidence type="ECO:0000313" key="1">
    <source>
        <dbReference type="EMBL" id="EFV12458.1"/>
    </source>
</evidence>
<keyword evidence="2" id="KW-1185">Reference proteome</keyword>
<proteinExistence type="predicted"/>
<reference evidence="1 2" key="1">
    <citation type="journal article" date="2011" name="Stand. Genomic Sci.">
        <title>High quality draft genome sequence of Segniliparus rugosus CDC 945(T)= (ATCC BAA-974(T)).</title>
        <authorList>
            <person name="Earl A.M."/>
            <person name="Desjardins C.A."/>
            <person name="Fitzgerald M.G."/>
            <person name="Arachchi H.M."/>
            <person name="Zeng Q."/>
            <person name="Mehta T."/>
            <person name="Griggs A."/>
            <person name="Birren B.W."/>
            <person name="Toney N.C."/>
            <person name="Carr J."/>
            <person name="Posey J."/>
            <person name="Butler W.R."/>
        </authorList>
    </citation>
    <scope>NUCLEOTIDE SEQUENCE [LARGE SCALE GENOMIC DNA]</scope>
    <source>
        <strain evidence="2">ATCC BAA-974 / DSM 45345 / CCUG 50838 / CIP 108380 / JCM 13579 / CDC 945</strain>
    </source>
</reference>
<organism evidence="1 2">
    <name type="scientific">Segniliparus rugosus (strain ATCC BAA-974 / DSM 45345 / CCUG 50838 / CIP 108380 / JCM 13579 / CDC 945)</name>
    <dbReference type="NCBI Taxonomy" id="679197"/>
    <lineage>
        <taxon>Bacteria</taxon>
        <taxon>Bacillati</taxon>
        <taxon>Actinomycetota</taxon>
        <taxon>Actinomycetes</taxon>
        <taxon>Mycobacteriales</taxon>
        <taxon>Segniliparaceae</taxon>
        <taxon>Segniliparus</taxon>
    </lineage>
</organism>
<sequence length="115" mass="13180">MGQEVGITEEYARYVLKEFDDAINDIKGYLQEHQDLGQLASLGDACGSLPDGQKRKEILKKSGQTFLQWGQDQVDYLQGMRDLREKVFNTYWGTDWSSKQDLSKVQIPDVQPRGH</sequence>
<accession>E5XT47</accession>
<dbReference type="RefSeq" id="WP_007471184.1">
    <property type="nucleotide sequence ID" value="NZ_KI391953.1"/>
</dbReference>
<dbReference type="STRING" id="679197.HMPREF9336_02669"/>
<dbReference type="Proteomes" id="UP000004816">
    <property type="component" value="Unassembled WGS sequence"/>
</dbReference>
<comment type="caution">
    <text evidence="1">The sequence shown here is derived from an EMBL/GenBank/DDBJ whole genome shotgun (WGS) entry which is preliminary data.</text>
</comment>
<name>E5XT47_SEGRC</name>